<dbReference type="GO" id="GO:0016798">
    <property type="term" value="F:hydrolase activity, acting on glycosyl bonds"/>
    <property type="evidence" value="ECO:0007669"/>
    <property type="project" value="UniProtKB-KW"/>
</dbReference>
<dbReference type="SUPFAM" id="SSF51011">
    <property type="entry name" value="Glycosyl hydrolase domain"/>
    <property type="match status" value="1"/>
</dbReference>
<evidence type="ECO:0000256" key="2">
    <source>
        <dbReference type="ARBA" id="ARBA00023295"/>
    </source>
</evidence>
<evidence type="ECO:0000313" key="5">
    <source>
        <dbReference type="Proteomes" id="UP000184612"/>
    </source>
</evidence>
<evidence type="ECO:0000259" key="3">
    <source>
        <dbReference type="SMART" id="SM00642"/>
    </source>
</evidence>
<dbReference type="InterPro" id="IPR013780">
    <property type="entry name" value="Glyco_hydro_b"/>
</dbReference>
<dbReference type="SMART" id="SM00642">
    <property type="entry name" value="Aamy"/>
    <property type="match status" value="1"/>
</dbReference>
<sequence length="432" mass="49441">MWAYDSVFYQIYPLGFCGAPSQNDGITVNRILKVADWIGQIRNTGANAVYFCPVFSSDSHGYDTRDFQQIDCRLGENADFASVCKELHAAGIRIVLDGVFNHVGRGFWAFQDVLNNRESSPYCGWFAGLNLNSDNGYHDGLSYEGWEGHYELVKLNLSNKEVVQHIFTSIKGWVKEFDIDGLRLDVAYSLPHDFLKRLHIFCNTLKPDFYLLGEMLHGDYSQLMNDEMLHSVTNYQVYKGMWSSFNDMNMFEINYTLEQHFCQKYIGCHPFNFVDNHDVSRIASILSNPKHLPLIYALLFAIPGSPCIYYGSEWGATGRKEEGDNTLRPCFNTSVNNDLTAFIAKCAALFKQEKALRYGTFKKLLLTNRQYIFERAYEGERIIIAINAEGIPFTAHFNPDTGNAMDLLNEREESFHNEISLPPYSAAYWKIV</sequence>
<dbReference type="AlphaFoldDB" id="A0A1M7XYD9"/>
<dbReference type="CDD" id="cd11353">
    <property type="entry name" value="AmyAc_euk_bac_CMD_like"/>
    <property type="match status" value="1"/>
</dbReference>
<accession>A0A1M7XYD9</accession>
<dbReference type="Gene3D" id="2.60.40.1180">
    <property type="entry name" value="Golgi alpha-mannosidase II"/>
    <property type="match status" value="1"/>
</dbReference>
<keyword evidence="1" id="KW-0378">Hydrolase</keyword>
<dbReference type="GO" id="GO:0005975">
    <property type="term" value="P:carbohydrate metabolic process"/>
    <property type="evidence" value="ECO:0007669"/>
    <property type="project" value="InterPro"/>
</dbReference>
<dbReference type="Proteomes" id="UP000184612">
    <property type="component" value="Unassembled WGS sequence"/>
</dbReference>
<dbReference type="PANTHER" id="PTHR10357">
    <property type="entry name" value="ALPHA-AMYLASE FAMILY MEMBER"/>
    <property type="match status" value="1"/>
</dbReference>
<dbReference type="OrthoDB" id="9805159at2"/>
<dbReference type="Gene3D" id="3.20.20.80">
    <property type="entry name" value="Glycosidases"/>
    <property type="match status" value="1"/>
</dbReference>
<dbReference type="InterPro" id="IPR017853">
    <property type="entry name" value="GH"/>
</dbReference>
<protein>
    <submittedName>
        <fullName evidence="4">Glycosidase</fullName>
    </submittedName>
</protein>
<evidence type="ECO:0000256" key="1">
    <source>
        <dbReference type="ARBA" id="ARBA00022801"/>
    </source>
</evidence>
<dbReference type="PANTHER" id="PTHR10357:SF210">
    <property type="entry name" value="MALTODEXTRIN GLUCOSIDASE"/>
    <property type="match status" value="1"/>
</dbReference>
<dbReference type="RefSeq" id="WP_073587156.1">
    <property type="nucleotide sequence ID" value="NZ_FRFD01000003.1"/>
</dbReference>
<evidence type="ECO:0000313" key="4">
    <source>
        <dbReference type="EMBL" id="SHO44029.1"/>
    </source>
</evidence>
<dbReference type="STRING" id="1121345.SAMN02745217_00441"/>
<name>A0A1M7XYD9_9FIRM</name>
<keyword evidence="2 4" id="KW-0326">Glycosidase</keyword>
<reference evidence="4 5" key="1">
    <citation type="submission" date="2016-12" db="EMBL/GenBank/DDBJ databases">
        <authorList>
            <person name="Song W.-J."/>
            <person name="Kurnit D.M."/>
        </authorList>
    </citation>
    <scope>NUCLEOTIDE SEQUENCE [LARGE SCALE GENOMIC DNA]</scope>
    <source>
        <strain evidence="4 5">DSM 12503</strain>
    </source>
</reference>
<dbReference type="InterPro" id="IPR006047">
    <property type="entry name" value="GH13_cat_dom"/>
</dbReference>
<organism evidence="4 5">
    <name type="scientific">Anaerocolumna xylanovorans DSM 12503</name>
    <dbReference type="NCBI Taxonomy" id="1121345"/>
    <lineage>
        <taxon>Bacteria</taxon>
        <taxon>Bacillati</taxon>
        <taxon>Bacillota</taxon>
        <taxon>Clostridia</taxon>
        <taxon>Lachnospirales</taxon>
        <taxon>Lachnospiraceae</taxon>
        <taxon>Anaerocolumna</taxon>
    </lineage>
</organism>
<dbReference type="EMBL" id="FRFD01000003">
    <property type="protein sequence ID" value="SHO44029.1"/>
    <property type="molecule type" value="Genomic_DNA"/>
</dbReference>
<feature type="domain" description="Glycosyl hydrolase family 13 catalytic" evidence="3">
    <location>
        <begin position="10"/>
        <end position="350"/>
    </location>
</feature>
<dbReference type="SUPFAM" id="SSF51445">
    <property type="entry name" value="(Trans)glycosidases"/>
    <property type="match status" value="1"/>
</dbReference>
<dbReference type="Pfam" id="PF00128">
    <property type="entry name" value="Alpha-amylase"/>
    <property type="match status" value="1"/>
</dbReference>
<keyword evidence="5" id="KW-1185">Reference proteome</keyword>
<proteinExistence type="predicted"/>
<gene>
    <name evidence="4" type="ORF">SAMN02745217_00441</name>
</gene>